<comment type="subcellular location">
    <subcellularLocation>
        <location evidence="1">Cytoplasm</location>
    </subcellularLocation>
</comment>
<dbReference type="Proteomes" id="UP000095280">
    <property type="component" value="Unplaced"/>
</dbReference>
<dbReference type="SMART" id="SM00233">
    <property type="entry name" value="PH"/>
    <property type="match status" value="1"/>
</dbReference>
<feature type="domain" description="DH" evidence="6">
    <location>
        <begin position="36"/>
        <end position="215"/>
    </location>
</feature>
<dbReference type="InterPro" id="IPR035899">
    <property type="entry name" value="DBL_dom_sf"/>
</dbReference>
<dbReference type="Pfam" id="PF16652">
    <property type="entry name" value="PH_13"/>
    <property type="match status" value="1"/>
</dbReference>
<dbReference type="GO" id="GO:0005085">
    <property type="term" value="F:guanyl-nucleotide exchange factor activity"/>
    <property type="evidence" value="ECO:0007669"/>
    <property type="project" value="InterPro"/>
</dbReference>
<dbReference type="SUPFAM" id="SSF48065">
    <property type="entry name" value="DBL homology domain (DH-domain)"/>
    <property type="match status" value="1"/>
</dbReference>
<dbReference type="AlphaFoldDB" id="A0A1I8IT14"/>
<dbReference type="SMART" id="SM00325">
    <property type="entry name" value="RhoGEF"/>
    <property type="match status" value="1"/>
</dbReference>
<organism evidence="7 8">
    <name type="scientific">Macrostomum lignano</name>
    <dbReference type="NCBI Taxonomy" id="282301"/>
    <lineage>
        <taxon>Eukaryota</taxon>
        <taxon>Metazoa</taxon>
        <taxon>Spiralia</taxon>
        <taxon>Lophotrochozoa</taxon>
        <taxon>Platyhelminthes</taxon>
        <taxon>Rhabditophora</taxon>
        <taxon>Macrostomorpha</taxon>
        <taxon>Macrostomida</taxon>
        <taxon>Macrostomidae</taxon>
        <taxon>Macrostomum</taxon>
    </lineage>
</organism>
<evidence type="ECO:0000259" key="5">
    <source>
        <dbReference type="PROSITE" id="PS50002"/>
    </source>
</evidence>
<evidence type="ECO:0000256" key="2">
    <source>
        <dbReference type="ARBA" id="ARBA00022443"/>
    </source>
</evidence>
<dbReference type="PANTHER" id="PTHR46006">
    <property type="entry name" value="RHO GUANINE NUCLEOTIDE EXCHANGE FACTOR AT 64C, ISOFORM A"/>
    <property type="match status" value="1"/>
</dbReference>
<dbReference type="SUPFAM" id="SSF50044">
    <property type="entry name" value="SH3-domain"/>
    <property type="match status" value="1"/>
</dbReference>
<dbReference type="PANTHER" id="PTHR46006:SF6">
    <property type="entry name" value="INTERSECTIN-2 ISOFORM X1"/>
    <property type="match status" value="1"/>
</dbReference>
<keyword evidence="3" id="KW-0963">Cytoplasm</keyword>
<evidence type="ECO:0000313" key="7">
    <source>
        <dbReference type="Proteomes" id="UP000095280"/>
    </source>
</evidence>
<reference evidence="8" key="1">
    <citation type="submission" date="2016-11" db="UniProtKB">
        <authorList>
            <consortium name="WormBaseParasite"/>
        </authorList>
    </citation>
    <scope>IDENTIFICATION</scope>
</reference>
<evidence type="ECO:0000256" key="3">
    <source>
        <dbReference type="ARBA" id="ARBA00022490"/>
    </source>
</evidence>
<protein>
    <submittedName>
        <fullName evidence="8">DH domain-containing protein</fullName>
    </submittedName>
</protein>
<evidence type="ECO:0000256" key="1">
    <source>
        <dbReference type="ARBA" id="ARBA00004496"/>
    </source>
</evidence>
<dbReference type="InterPro" id="IPR001452">
    <property type="entry name" value="SH3_domain"/>
</dbReference>
<feature type="domain" description="SH3" evidence="5">
    <location>
        <begin position="1"/>
        <end position="32"/>
    </location>
</feature>
<dbReference type="WBParaSite" id="maker-uti_cns_0016199-snap-gene-0.2-mRNA-1">
    <property type="protein sequence ID" value="maker-uti_cns_0016199-snap-gene-0.2-mRNA-1"/>
    <property type="gene ID" value="maker-uti_cns_0016199-snap-gene-0.2"/>
</dbReference>
<evidence type="ECO:0000313" key="8">
    <source>
        <dbReference type="WBParaSite" id="maker-uti_cns_0016199-snap-gene-0.2-mRNA-1"/>
    </source>
</evidence>
<dbReference type="PROSITE" id="PS50010">
    <property type="entry name" value="DH_2"/>
    <property type="match status" value="1"/>
</dbReference>
<dbReference type="GO" id="GO:0005737">
    <property type="term" value="C:cytoplasm"/>
    <property type="evidence" value="ECO:0007669"/>
    <property type="project" value="UniProtKB-SubCell"/>
</dbReference>
<keyword evidence="7" id="KW-1185">Reference proteome</keyword>
<accession>A0A1I8IT14</accession>
<dbReference type="GO" id="GO:0035025">
    <property type="term" value="P:positive regulation of Rho protein signal transduction"/>
    <property type="evidence" value="ECO:0007669"/>
    <property type="project" value="TreeGrafter"/>
</dbReference>
<dbReference type="SUPFAM" id="SSF50729">
    <property type="entry name" value="PH domain-like"/>
    <property type="match status" value="1"/>
</dbReference>
<dbReference type="Gene3D" id="2.30.30.40">
    <property type="entry name" value="SH3 Domains"/>
    <property type="match status" value="1"/>
</dbReference>
<dbReference type="InterPro" id="IPR000219">
    <property type="entry name" value="DH_dom"/>
</dbReference>
<dbReference type="InterPro" id="IPR051480">
    <property type="entry name" value="Endocytic_GEF_Adapter"/>
</dbReference>
<sequence>VISKDEPDWHRGRTASLREGLFPVNYVEPLPQQEPNRQMVVNELTNSENTYYNDLLEVWNKFHEPMLESGLLTQDQLDAIFLNWTDLMNCSYSLLMALKVRKEGGTDAIGDIMLQHLPQLTCYVRFCGRQSAATQLLTQRINSVPELAQLVRHCEQQTSSGKLMGLIQYFVKPMQRITRYPLLIEKLLKATPESHPDRAEALDEAKKLCQTVNESVRETENSGRLEWCQEHVICEGLSEKLVFNSQTNCLGQRRLVHWGTLFKHKGGKELVVFLFNDFLLLTVPVFNTQGRPFVFPSLALDGNAASASEDDQLANSQKQKYRMYKRPIILNDLMTVPEPDRDSGTEPPLLCIRVLPNEDWVFRCQSAQDRDRWKDRLTKTAKEYHNATAHFMLFVHSLL</sequence>
<dbReference type="Gene3D" id="2.30.29.30">
    <property type="entry name" value="Pleckstrin-homology domain (PH domain)/Phosphotyrosine-binding domain (PTB)"/>
    <property type="match status" value="1"/>
</dbReference>
<dbReference type="PROSITE" id="PS50002">
    <property type="entry name" value="SH3"/>
    <property type="match status" value="1"/>
</dbReference>
<evidence type="ECO:0000259" key="6">
    <source>
        <dbReference type="PROSITE" id="PS50010"/>
    </source>
</evidence>
<dbReference type="InterPro" id="IPR011993">
    <property type="entry name" value="PH-like_dom_sf"/>
</dbReference>
<dbReference type="InterPro" id="IPR036028">
    <property type="entry name" value="SH3-like_dom_sf"/>
</dbReference>
<dbReference type="Pfam" id="PF00621">
    <property type="entry name" value="RhoGEF"/>
    <property type="match status" value="1"/>
</dbReference>
<dbReference type="CDD" id="cd00160">
    <property type="entry name" value="RhoGEF"/>
    <property type="match status" value="1"/>
</dbReference>
<keyword evidence="2 4" id="KW-0728">SH3 domain</keyword>
<proteinExistence type="predicted"/>
<name>A0A1I8IT14_9PLAT</name>
<dbReference type="InterPro" id="IPR001849">
    <property type="entry name" value="PH_domain"/>
</dbReference>
<evidence type="ECO:0000256" key="4">
    <source>
        <dbReference type="PROSITE-ProRule" id="PRU00192"/>
    </source>
</evidence>
<dbReference type="Gene3D" id="1.20.900.10">
    <property type="entry name" value="Dbl homology (DH) domain"/>
    <property type="match status" value="1"/>
</dbReference>